<sequence length="360" mass="39285">MPRRYHDYLSAGYFRIGRAPVNTLQRRQFLLRLAILGSATALPSQLLASITSAKPQRSAFDEDTTATMVLEGIDLSGKTYAITGANSGLGYETMRVLTQHGARVIAIARSQKKAEQAVASISGDAIPAVLDLGKFDTIVDCAQSIRQLNTPLDGLICNAGIMALPQRELLYGIEKQFVVNHLGHFILINQLQEQVVAAPAGRFVILSSLAHQRAPATGIQFDDLALEKSEYDAWGAYGHSKLANALCSRELARRLNGTSATSNSVHPGVINTNLGRHLPWYMRVGGAMFGWTFMKTVEQGAATQTYVAAHPQMKGINGYYFADCNIDPGETPSMQDDAMASQLWEVSERLTREWLPSKTA</sequence>
<dbReference type="Pfam" id="PF00106">
    <property type="entry name" value="adh_short"/>
    <property type="match status" value="1"/>
</dbReference>
<evidence type="ECO:0000256" key="1">
    <source>
        <dbReference type="ARBA" id="ARBA00006484"/>
    </source>
</evidence>
<name>A0ABT3TJ67_9GAMM</name>
<dbReference type="SUPFAM" id="SSF51735">
    <property type="entry name" value="NAD(P)-binding Rossmann-fold domains"/>
    <property type="match status" value="1"/>
</dbReference>
<dbReference type="Gene3D" id="3.40.50.720">
    <property type="entry name" value="NAD(P)-binding Rossmann-like Domain"/>
    <property type="match status" value="1"/>
</dbReference>
<evidence type="ECO:0000256" key="3">
    <source>
        <dbReference type="ARBA" id="ARBA00023002"/>
    </source>
</evidence>
<proteinExistence type="inferred from homology"/>
<reference evidence="4" key="1">
    <citation type="submission" date="2019-02" db="EMBL/GenBank/DDBJ databases">
        <authorList>
            <person name="Li S.-H."/>
        </authorList>
    </citation>
    <scope>NUCLEOTIDE SEQUENCE</scope>
    <source>
        <strain evidence="4">IMCC14734</strain>
    </source>
</reference>
<gene>
    <name evidence="4" type="ORF">EYC98_11085</name>
</gene>
<accession>A0ABT3TJ67</accession>
<organism evidence="4 5">
    <name type="scientific">Candidatus Litorirhabdus singularis</name>
    <dbReference type="NCBI Taxonomy" id="2518993"/>
    <lineage>
        <taxon>Bacteria</taxon>
        <taxon>Pseudomonadati</taxon>
        <taxon>Pseudomonadota</taxon>
        <taxon>Gammaproteobacteria</taxon>
        <taxon>Cellvibrionales</taxon>
        <taxon>Halieaceae</taxon>
        <taxon>Candidatus Litorirhabdus</taxon>
    </lineage>
</organism>
<evidence type="ECO:0000313" key="4">
    <source>
        <dbReference type="EMBL" id="MCX2981407.1"/>
    </source>
</evidence>
<dbReference type="PANTHER" id="PTHR24320:SF282">
    <property type="entry name" value="WW DOMAIN-CONTAINING OXIDOREDUCTASE"/>
    <property type="match status" value="1"/>
</dbReference>
<dbReference type="Proteomes" id="UP001143362">
    <property type="component" value="Unassembled WGS sequence"/>
</dbReference>
<keyword evidence="2" id="KW-0521">NADP</keyword>
<dbReference type="PROSITE" id="PS51318">
    <property type="entry name" value="TAT"/>
    <property type="match status" value="1"/>
</dbReference>
<dbReference type="InterPro" id="IPR006311">
    <property type="entry name" value="TAT_signal"/>
</dbReference>
<protein>
    <submittedName>
        <fullName evidence="4">SDR family NAD(P)-dependent oxidoreductase</fullName>
    </submittedName>
</protein>
<keyword evidence="3" id="KW-0560">Oxidoreductase</keyword>
<dbReference type="PANTHER" id="PTHR24320">
    <property type="entry name" value="RETINOL DEHYDROGENASE"/>
    <property type="match status" value="1"/>
</dbReference>
<dbReference type="InterPro" id="IPR002347">
    <property type="entry name" value="SDR_fam"/>
</dbReference>
<dbReference type="InterPro" id="IPR036291">
    <property type="entry name" value="NAD(P)-bd_dom_sf"/>
</dbReference>
<dbReference type="EMBL" id="SHNN01000002">
    <property type="protein sequence ID" value="MCX2981407.1"/>
    <property type="molecule type" value="Genomic_DNA"/>
</dbReference>
<evidence type="ECO:0000313" key="5">
    <source>
        <dbReference type="Proteomes" id="UP001143362"/>
    </source>
</evidence>
<comment type="similarity">
    <text evidence="1">Belongs to the short-chain dehydrogenases/reductases (SDR) family.</text>
</comment>
<dbReference type="PRINTS" id="PR00081">
    <property type="entry name" value="GDHRDH"/>
</dbReference>
<keyword evidence="5" id="KW-1185">Reference proteome</keyword>
<evidence type="ECO:0000256" key="2">
    <source>
        <dbReference type="ARBA" id="ARBA00022857"/>
    </source>
</evidence>
<comment type="caution">
    <text evidence="4">The sequence shown here is derived from an EMBL/GenBank/DDBJ whole genome shotgun (WGS) entry which is preliminary data.</text>
</comment>